<dbReference type="EMBL" id="AP003711">
    <property type="protein sequence ID" value="BAD35558.1"/>
    <property type="molecule type" value="Genomic_DNA"/>
</dbReference>
<gene>
    <name evidence="2" type="ORF">P0417G12.17</name>
    <name evidence="1" type="ORF">P0429G06.34</name>
</gene>
<organism evidence="2 3">
    <name type="scientific">Oryza sativa subsp. japonica</name>
    <name type="common">Rice</name>
    <dbReference type="NCBI Taxonomy" id="39947"/>
    <lineage>
        <taxon>Eukaryota</taxon>
        <taxon>Viridiplantae</taxon>
        <taxon>Streptophyta</taxon>
        <taxon>Embryophyta</taxon>
        <taxon>Tracheophyta</taxon>
        <taxon>Spermatophyta</taxon>
        <taxon>Magnoliopsida</taxon>
        <taxon>Liliopsida</taxon>
        <taxon>Poales</taxon>
        <taxon>Poaceae</taxon>
        <taxon>BOP clade</taxon>
        <taxon>Oryzoideae</taxon>
        <taxon>Oryzeae</taxon>
        <taxon>Oryzinae</taxon>
        <taxon>Oryza</taxon>
        <taxon>Oryza sativa</taxon>
    </lineage>
</organism>
<dbReference type="AlphaFoldDB" id="Q69WX9"/>
<reference evidence="2" key="1">
    <citation type="submission" date="2001-05" db="EMBL/GenBank/DDBJ databases">
        <title>Oryza sativa nipponbare(GA3) genomic DNA, chromosome 6, PAC clone:P0417G12.</title>
        <authorList>
            <person name="Sasaki T."/>
            <person name="Matsumoto T."/>
            <person name="Yamamoto K."/>
        </authorList>
    </citation>
    <scope>NUCLEOTIDE SEQUENCE</scope>
</reference>
<accession>Q69WX9</accession>
<evidence type="ECO:0000313" key="2">
    <source>
        <dbReference type="EMBL" id="BAD35558.1"/>
    </source>
</evidence>
<dbReference type="EMBL" id="AP003626">
    <property type="protein sequence ID" value="BAD35526.1"/>
    <property type="molecule type" value="Genomic_DNA"/>
</dbReference>
<reference evidence="1" key="2">
    <citation type="submission" date="2001-05" db="EMBL/GenBank/DDBJ databases">
        <title>Oryza sativa nipponbare(GA3) genomic DNA, chromosome 6, PAC clone:P0429G06.</title>
        <authorList>
            <person name="Sasaki T."/>
            <person name="Matsumoto T."/>
            <person name="Yamamoto K."/>
        </authorList>
    </citation>
    <scope>NUCLEOTIDE SEQUENCE</scope>
</reference>
<evidence type="ECO:0000313" key="1">
    <source>
        <dbReference type="EMBL" id="BAD35526.1"/>
    </source>
</evidence>
<reference evidence="3" key="3">
    <citation type="journal article" date="2005" name="Nature">
        <title>The map-based sequence of the rice genome.</title>
        <authorList>
            <consortium name="International rice genome sequencing project (IRGSP)"/>
            <person name="Matsumoto T."/>
            <person name="Wu J."/>
            <person name="Kanamori H."/>
            <person name="Katayose Y."/>
            <person name="Fujisawa M."/>
            <person name="Namiki N."/>
            <person name="Mizuno H."/>
            <person name="Yamamoto K."/>
            <person name="Antonio B.A."/>
            <person name="Baba T."/>
            <person name="Sakata K."/>
            <person name="Nagamura Y."/>
            <person name="Aoki H."/>
            <person name="Arikawa K."/>
            <person name="Arita K."/>
            <person name="Bito T."/>
            <person name="Chiden Y."/>
            <person name="Fujitsuka N."/>
            <person name="Fukunaka R."/>
            <person name="Hamada M."/>
            <person name="Harada C."/>
            <person name="Hayashi A."/>
            <person name="Hijishita S."/>
            <person name="Honda M."/>
            <person name="Hosokawa S."/>
            <person name="Ichikawa Y."/>
            <person name="Idonuma A."/>
            <person name="Iijima M."/>
            <person name="Ikeda M."/>
            <person name="Ikeno M."/>
            <person name="Ito K."/>
            <person name="Ito S."/>
            <person name="Ito T."/>
            <person name="Ito Y."/>
            <person name="Ito Y."/>
            <person name="Iwabuchi A."/>
            <person name="Kamiya K."/>
            <person name="Karasawa W."/>
            <person name="Kurita K."/>
            <person name="Katagiri S."/>
            <person name="Kikuta A."/>
            <person name="Kobayashi H."/>
            <person name="Kobayashi N."/>
            <person name="Machita K."/>
            <person name="Maehara T."/>
            <person name="Masukawa M."/>
            <person name="Mizubayashi T."/>
            <person name="Mukai Y."/>
            <person name="Nagasaki H."/>
            <person name="Nagata Y."/>
            <person name="Naito S."/>
            <person name="Nakashima M."/>
            <person name="Nakama Y."/>
            <person name="Nakamichi Y."/>
            <person name="Nakamura M."/>
            <person name="Meguro A."/>
            <person name="Negishi M."/>
            <person name="Ohta I."/>
            <person name="Ohta T."/>
            <person name="Okamoto M."/>
            <person name="Ono N."/>
            <person name="Saji S."/>
            <person name="Sakaguchi M."/>
            <person name="Sakai K."/>
            <person name="Shibata M."/>
            <person name="Shimokawa T."/>
            <person name="Song J."/>
            <person name="Takazaki Y."/>
            <person name="Terasawa K."/>
            <person name="Tsugane M."/>
            <person name="Tsuji K."/>
            <person name="Ueda S."/>
            <person name="Waki K."/>
            <person name="Yamagata H."/>
            <person name="Yamamoto M."/>
            <person name="Yamamoto S."/>
            <person name="Yamane H."/>
            <person name="Yoshiki S."/>
            <person name="Yoshihara R."/>
            <person name="Yukawa K."/>
            <person name="Zhong H."/>
            <person name="Yano M."/>
            <person name="Yuan Q."/>
            <person name="Ouyang S."/>
            <person name="Liu J."/>
            <person name="Jones K.M."/>
            <person name="Gansberger K."/>
            <person name="Moffat K."/>
            <person name="Hill J."/>
            <person name="Bera J."/>
            <person name="Fadrosh D."/>
            <person name="Jin S."/>
            <person name="Johri S."/>
            <person name="Kim M."/>
            <person name="Overton L."/>
            <person name="Reardon M."/>
            <person name="Tsitrin T."/>
            <person name="Vuong H."/>
            <person name="Weaver B."/>
            <person name="Ciecko A."/>
            <person name="Tallon L."/>
            <person name="Jackson J."/>
            <person name="Pai G."/>
            <person name="Aken S.V."/>
            <person name="Utterback T."/>
            <person name="Reidmuller S."/>
            <person name="Feldblyum T."/>
            <person name="Hsiao J."/>
            <person name="Zismann V."/>
            <person name="Iobst S."/>
            <person name="de Vazeille A.R."/>
            <person name="Buell C.R."/>
            <person name="Ying K."/>
            <person name="Li Y."/>
            <person name="Lu T."/>
            <person name="Huang Y."/>
            <person name="Zhao Q."/>
            <person name="Feng Q."/>
            <person name="Zhang L."/>
            <person name="Zhu J."/>
            <person name="Weng Q."/>
            <person name="Mu J."/>
            <person name="Lu Y."/>
            <person name="Fan D."/>
            <person name="Liu Y."/>
            <person name="Guan J."/>
            <person name="Zhang Y."/>
            <person name="Yu S."/>
            <person name="Liu X."/>
            <person name="Zhang Y."/>
            <person name="Hong G."/>
            <person name="Han B."/>
            <person name="Choisne N."/>
            <person name="Demange N."/>
            <person name="Orjeda G."/>
            <person name="Samain S."/>
            <person name="Cattolico L."/>
            <person name="Pelletier E."/>
            <person name="Couloux A."/>
            <person name="Segurens B."/>
            <person name="Wincker P."/>
            <person name="D'Hont A."/>
            <person name="Scarpelli C."/>
            <person name="Weissenbach J."/>
            <person name="Salanoubat M."/>
            <person name="Quetier F."/>
            <person name="Yu Y."/>
            <person name="Kim H.R."/>
            <person name="Rambo T."/>
            <person name="Currie J."/>
            <person name="Collura K."/>
            <person name="Luo M."/>
            <person name="Yang T."/>
            <person name="Ammiraju J.S.S."/>
            <person name="Engler F."/>
            <person name="Soderlund C."/>
            <person name="Wing R.A."/>
            <person name="Palmer L.E."/>
            <person name="de la Bastide M."/>
            <person name="Spiegel L."/>
            <person name="Nascimento L."/>
            <person name="Zutavern T."/>
            <person name="O'Shaughnessy A."/>
            <person name="Dike S."/>
            <person name="Dedhia N."/>
            <person name="Preston R."/>
            <person name="Balija V."/>
            <person name="McCombie W.R."/>
            <person name="Chow T."/>
            <person name="Chen H."/>
            <person name="Chung M."/>
            <person name="Chen C."/>
            <person name="Shaw J."/>
            <person name="Wu H."/>
            <person name="Hsiao K."/>
            <person name="Chao Y."/>
            <person name="Chu M."/>
            <person name="Cheng C."/>
            <person name="Hour A."/>
            <person name="Lee P."/>
            <person name="Lin S."/>
            <person name="Lin Y."/>
            <person name="Liou J."/>
            <person name="Liu S."/>
            <person name="Hsing Y."/>
            <person name="Raghuvanshi S."/>
            <person name="Mohanty A."/>
            <person name="Bharti A.K."/>
            <person name="Gaur A."/>
            <person name="Gupta V."/>
            <person name="Kumar D."/>
            <person name="Ravi V."/>
            <person name="Vij S."/>
            <person name="Kapur A."/>
            <person name="Khurana P."/>
            <person name="Khurana P."/>
            <person name="Khurana J.P."/>
            <person name="Tyagi A.K."/>
            <person name="Gaikwad K."/>
            <person name="Singh A."/>
            <person name="Dalal V."/>
            <person name="Srivastava S."/>
            <person name="Dixit A."/>
            <person name="Pal A.K."/>
            <person name="Ghazi I.A."/>
            <person name="Yadav M."/>
            <person name="Pandit A."/>
            <person name="Bhargava A."/>
            <person name="Sureshbabu K."/>
            <person name="Batra K."/>
            <person name="Sharma T.R."/>
            <person name="Mohapatra T."/>
            <person name="Singh N.K."/>
            <person name="Messing J."/>
            <person name="Nelson A.B."/>
            <person name="Fuks G."/>
            <person name="Kavchok S."/>
            <person name="Keizer G."/>
            <person name="Linton E."/>
            <person name="Llaca V."/>
            <person name="Song R."/>
            <person name="Tanyolac B."/>
            <person name="Young S."/>
            <person name="Ho-Il K."/>
            <person name="Hahn J.H."/>
            <person name="Sangsakoo G."/>
            <person name="Vanavichit A."/>
            <person name="de Mattos Luiz.A.T."/>
            <person name="Zimmer P.D."/>
            <person name="Malone G."/>
            <person name="Dellagostin O."/>
            <person name="de Oliveira A.C."/>
            <person name="Bevan M."/>
            <person name="Bancroft I."/>
            <person name="Minx P."/>
            <person name="Cordum H."/>
            <person name="Wilson R."/>
            <person name="Cheng Z."/>
            <person name="Jin W."/>
            <person name="Jiang J."/>
            <person name="Leong S.A."/>
            <person name="Iwama H."/>
            <person name="Gojobori T."/>
            <person name="Itoh T."/>
            <person name="Niimura Y."/>
            <person name="Fujii Y."/>
            <person name="Habara T."/>
            <person name="Sakai H."/>
            <person name="Sato Y."/>
            <person name="Wilson G."/>
            <person name="Kumar K."/>
            <person name="McCouch S."/>
            <person name="Juretic N."/>
            <person name="Hoen D."/>
            <person name="Wright S."/>
            <person name="Bruskiewich R."/>
            <person name="Bureau T."/>
            <person name="Miyao A."/>
            <person name="Hirochika H."/>
            <person name="Nishikawa T."/>
            <person name="Kadowaki K."/>
            <person name="Sugiura M."/>
            <person name="Burr B."/>
            <person name="Sasaki T."/>
        </authorList>
    </citation>
    <scope>NUCLEOTIDE SEQUENCE [LARGE SCALE GENOMIC DNA]</scope>
    <source>
        <strain evidence="3">cv. Nipponbare</strain>
    </source>
</reference>
<sequence>MDEEGRRCPSATGAHRRRKLQQLTVIGGAAQAAAAENINERIRPIDINKRIRPA</sequence>
<dbReference type="Proteomes" id="UP000000763">
    <property type="component" value="Chromosome 6"/>
</dbReference>
<protein>
    <submittedName>
        <fullName evidence="2">Uncharacterized protein</fullName>
    </submittedName>
</protein>
<evidence type="ECO:0000313" key="3">
    <source>
        <dbReference type="Proteomes" id="UP000000763"/>
    </source>
</evidence>
<proteinExistence type="predicted"/>
<name>Q69WX9_ORYSJ</name>
<reference evidence="3" key="4">
    <citation type="journal article" date="2008" name="Nucleic Acids Res.">
        <title>The rice annotation project database (RAP-DB): 2008 update.</title>
        <authorList>
            <consortium name="The rice annotation project (RAP)"/>
        </authorList>
    </citation>
    <scope>GENOME REANNOTATION</scope>
    <source>
        <strain evidence="3">cv. Nipponbare</strain>
    </source>
</reference>